<evidence type="ECO:0000256" key="3">
    <source>
        <dbReference type="ARBA" id="ARBA00022516"/>
    </source>
</evidence>
<dbReference type="InterPro" id="IPR003664">
    <property type="entry name" value="FA_synthesis"/>
</dbReference>
<evidence type="ECO:0000256" key="5">
    <source>
        <dbReference type="ARBA" id="ARBA00023098"/>
    </source>
</evidence>
<comment type="function">
    <text evidence="10">Catalyzes the reversible formation of acyl-phosphate (acyl-PO(4)) from acyl-[acyl-carrier-protein] (acyl-ACP). This enzyme utilizes acyl-ACP as fatty acyl donor, but not acyl-CoA.</text>
</comment>
<dbReference type="GO" id="GO:0006633">
    <property type="term" value="P:fatty acid biosynthetic process"/>
    <property type="evidence" value="ECO:0007669"/>
    <property type="project" value="UniProtKB-UniRule"/>
</dbReference>
<keyword evidence="11" id="KW-0012">Acyltransferase</keyword>
<dbReference type="AlphaFoldDB" id="A0A3B0LV87"/>
<dbReference type="Gene3D" id="3.40.718.10">
    <property type="entry name" value="Isopropylmalate Dehydrogenase"/>
    <property type="match status" value="1"/>
</dbReference>
<dbReference type="NCBIfam" id="TIGR00182">
    <property type="entry name" value="plsX"/>
    <property type="match status" value="1"/>
</dbReference>
<keyword evidence="7 10" id="KW-1208">Phospholipid metabolism</keyword>
<dbReference type="GO" id="GO:0008654">
    <property type="term" value="P:phospholipid biosynthetic process"/>
    <property type="evidence" value="ECO:0007669"/>
    <property type="project" value="UniProtKB-KW"/>
</dbReference>
<keyword evidence="2 10" id="KW-0963">Cytoplasm</keyword>
<dbReference type="UniPathway" id="UPA00085"/>
<dbReference type="EC" id="2.3.1.274" evidence="8 10"/>
<protein>
    <recommendedName>
        <fullName evidence="8 10">Phosphate acyltransferase</fullName>
        <ecNumber evidence="8 10">2.3.1.274</ecNumber>
    </recommendedName>
    <alternativeName>
        <fullName evidence="10">Acyl-ACP phosphotransacylase</fullName>
    </alternativeName>
    <alternativeName>
        <fullName evidence="10">Acyl-[acyl-carrier-protein]--phosphate acyltransferase</fullName>
    </alternativeName>
    <alternativeName>
        <fullName evidence="10">Phosphate-acyl-ACP acyltransferase</fullName>
    </alternativeName>
</protein>
<accession>A0A3B0LV87</accession>
<dbReference type="HAMAP" id="MF_00019">
    <property type="entry name" value="PlsX"/>
    <property type="match status" value="1"/>
</dbReference>
<evidence type="ECO:0000313" key="11">
    <source>
        <dbReference type="EMBL" id="SSW94645.1"/>
    </source>
</evidence>
<keyword evidence="6 10" id="KW-0594">Phospholipid biosynthesis</keyword>
<dbReference type="SUPFAM" id="SSF53659">
    <property type="entry name" value="Isocitrate/Isopropylmalate dehydrogenase-like"/>
    <property type="match status" value="1"/>
</dbReference>
<organism evidence="11">
    <name type="scientific">Arsenophonus endosymbiont of Trialeurodes vaporariorum</name>
    <dbReference type="NCBI Taxonomy" id="235567"/>
    <lineage>
        <taxon>Bacteria</taxon>
        <taxon>Pseudomonadati</taxon>
        <taxon>Pseudomonadota</taxon>
        <taxon>Gammaproteobacteria</taxon>
        <taxon>Enterobacterales</taxon>
        <taxon>Morganellaceae</taxon>
        <taxon>Arsenophonus</taxon>
    </lineage>
</organism>
<reference evidence="11" key="1">
    <citation type="submission" date="2018-04" db="EMBL/GenBank/DDBJ databases">
        <authorList>
            <person name="Go L.Y."/>
            <person name="Mitchell J.A."/>
        </authorList>
    </citation>
    <scope>NUCLEOTIDE SEQUENCE</scope>
    <source>
        <strain evidence="11">ARTV</strain>
    </source>
</reference>
<comment type="catalytic activity">
    <reaction evidence="1 10">
        <text>a fatty acyl-[ACP] + phosphate = an acyl phosphate + holo-[ACP]</text>
        <dbReference type="Rhea" id="RHEA:42292"/>
        <dbReference type="Rhea" id="RHEA-COMP:9685"/>
        <dbReference type="Rhea" id="RHEA-COMP:14125"/>
        <dbReference type="ChEBI" id="CHEBI:43474"/>
        <dbReference type="ChEBI" id="CHEBI:59918"/>
        <dbReference type="ChEBI" id="CHEBI:64479"/>
        <dbReference type="ChEBI" id="CHEBI:138651"/>
        <dbReference type="EC" id="2.3.1.274"/>
    </reaction>
</comment>
<keyword evidence="3 10" id="KW-0444">Lipid biosynthesis</keyword>
<keyword evidence="4 10" id="KW-0808">Transferase</keyword>
<evidence type="ECO:0000256" key="10">
    <source>
        <dbReference type="HAMAP-Rule" id="MF_00019"/>
    </source>
</evidence>
<dbReference type="PIRSF" id="PIRSF002465">
    <property type="entry name" value="Phsphlp_syn_PlsX"/>
    <property type="match status" value="1"/>
</dbReference>
<name>A0A3B0LV87_9GAMM</name>
<keyword evidence="5 10" id="KW-0443">Lipid metabolism</keyword>
<dbReference type="EMBL" id="UFQR01000001">
    <property type="protein sequence ID" value="SSW94645.1"/>
    <property type="molecule type" value="Genomic_DNA"/>
</dbReference>
<comment type="similarity">
    <text evidence="10">Belongs to the PlsX family.</text>
</comment>
<proteinExistence type="inferred from homology"/>
<evidence type="ECO:0000256" key="4">
    <source>
        <dbReference type="ARBA" id="ARBA00022679"/>
    </source>
</evidence>
<dbReference type="InterPro" id="IPR012281">
    <property type="entry name" value="Phospholipid_synth_PlsX-like"/>
</dbReference>
<comment type="subunit">
    <text evidence="9 10">Homodimer. Probably interacts with PlsY.</text>
</comment>
<dbReference type="GO" id="GO:0043811">
    <property type="term" value="F:phosphate:acyl-[acyl carrier protein] acyltransferase activity"/>
    <property type="evidence" value="ECO:0007669"/>
    <property type="project" value="UniProtKB-UniRule"/>
</dbReference>
<evidence type="ECO:0000256" key="9">
    <source>
        <dbReference type="ARBA" id="ARBA00046608"/>
    </source>
</evidence>
<evidence type="ECO:0000256" key="2">
    <source>
        <dbReference type="ARBA" id="ARBA00022490"/>
    </source>
</evidence>
<evidence type="ECO:0000256" key="7">
    <source>
        <dbReference type="ARBA" id="ARBA00023264"/>
    </source>
</evidence>
<dbReference type="GO" id="GO:0005737">
    <property type="term" value="C:cytoplasm"/>
    <property type="evidence" value="ECO:0007669"/>
    <property type="project" value="UniProtKB-SubCell"/>
</dbReference>
<dbReference type="PANTHER" id="PTHR30100">
    <property type="entry name" value="FATTY ACID/PHOSPHOLIPID SYNTHESIS PROTEIN PLSX"/>
    <property type="match status" value="1"/>
</dbReference>
<comment type="subcellular location">
    <subcellularLocation>
        <location evidence="10">Cytoplasm</location>
    </subcellularLocation>
    <text evidence="10">Associated with the membrane possibly through PlsY.</text>
</comment>
<dbReference type="Pfam" id="PF02504">
    <property type="entry name" value="FA_synthesis"/>
    <property type="match status" value="1"/>
</dbReference>
<evidence type="ECO:0000256" key="1">
    <source>
        <dbReference type="ARBA" id="ARBA00001232"/>
    </source>
</evidence>
<comment type="pathway">
    <text evidence="10">Lipid metabolism; phospholipid metabolism.</text>
</comment>
<gene>
    <name evidence="10 11" type="primary">plsX</name>
    <name evidence="11" type="ORF">ARTV_0169</name>
</gene>
<sequence>MANLTLALDAMCGDNGPRIIVPAALQALVSNPQLRLLLVGIPEILNPLLAEQRAELRDRLQIIPAEYAIANDIKPLQAIRQSKGSSMRIALELVKSGQAQACISAGNTGVLMGLAKLILKTINGIERPALTTILPNQEHGKTVVLDLGANVNCNSQMLVQFAAMGAVMAEKVANISNPRVALLNIGEEENKGLDNIREAASILKATPSINYIGYLEGNELLTGKADVFVCDGFAGNVTLKTMEGVIRVILSLVKSSTTENKISSWLMKLIKPWLQKRISKRFGHLDPDQYNGASLLGLHGIVIKSHGAANQKAFKAAIEQAIQAVEKQIPDRIATRLNTLLPKSD</sequence>
<evidence type="ECO:0000256" key="6">
    <source>
        <dbReference type="ARBA" id="ARBA00023209"/>
    </source>
</evidence>
<dbReference type="PANTHER" id="PTHR30100:SF1">
    <property type="entry name" value="PHOSPHATE ACYLTRANSFERASE"/>
    <property type="match status" value="1"/>
</dbReference>
<evidence type="ECO:0000256" key="8">
    <source>
        <dbReference type="ARBA" id="ARBA00024069"/>
    </source>
</evidence>